<feature type="binding site" evidence="6">
    <location>
        <position position="181"/>
    </location>
    <ligand>
        <name>Zn(2+)</name>
        <dbReference type="ChEBI" id="CHEBI:29105"/>
        <label>1</label>
        <note>catalytic</note>
    </ligand>
</feature>
<dbReference type="InterPro" id="IPR050246">
    <property type="entry name" value="Class_II_FBP_aldolase"/>
</dbReference>
<organism evidence="7 8">
    <name type="scientific">Siminovitchia terrae</name>
    <name type="common">Bacillus terrae</name>
    <dbReference type="NCBI Taxonomy" id="1914933"/>
    <lineage>
        <taxon>Bacteria</taxon>
        <taxon>Bacillati</taxon>
        <taxon>Bacillota</taxon>
        <taxon>Bacilli</taxon>
        <taxon>Bacillales</taxon>
        <taxon>Bacillaceae</taxon>
        <taxon>Siminovitchia</taxon>
    </lineage>
</organism>
<reference evidence="7 8" key="1">
    <citation type="submission" date="2018-12" db="EMBL/GenBank/DDBJ databases">
        <authorList>
            <person name="Sun L."/>
            <person name="Chen Z."/>
        </authorList>
    </citation>
    <scope>NUCLEOTIDE SEQUENCE [LARGE SCALE GENOMIC DNA]</scope>
    <source>
        <strain evidence="7 8">LMG 29736</strain>
    </source>
</reference>
<dbReference type="PROSITE" id="PS00602">
    <property type="entry name" value="ALDOLASE_CLASS_II_1"/>
    <property type="match status" value="1"/>
</dbReference>
<name>A0A429XE48_SIMTE</name>
<dbReference type="InterPro" id="IPR013785">
    <property type="entry name" value="Aldolase_TIM"/>
</dbReference>
<dbReference type="NCBIfam" id="TIGR00167">
    <property type="entry name" value="cbbA"/>
    <property type="match status" value="1"/>
</dbReference>
<dbReference type="GO" id="GO:0030388">
    <property type="term" value="P:fructose 1,6-bisphosphate metabolic process"/>
    <property type="evidence" value="ECO:0007669"/>
    <property type="project" value="InterPro"/>
</dbReference>
<dbReference type="InterPro" id="IPR011289">
    <property type="entry name" value="Fruc_bis_ald_class-2"/>
</dbReference>
<evidence type="ECO:0000256" key="2">
    <source>
        <dbReference type="ARBA" id="ARBA00022833"/>
    </source>
</evidence>
<dbReference type="AlphaFoldDB" id="A0A429XE48"/>
<evidence type="ECO:0000256" key="6">
    <source>
        <dbReference type="PIRSR" id="PIRSR001359-3"/>
    </source>
</evidence>
<keyword evidence="3 7" id="KW-0456">Lyase</keyword>
<dbReference type="Pfam" id="PF01116">
    <property type="entry name" value="F_bP_aldolase"/>
    <property type="match status" value="1"/>
</dbReference>
<dbReference type="GO" id="GO:0004332">
    <property type="term" value="F:fructose-bisphosphate aldolase activity"/>
    <property type="evidence" value="ECO:0007669"/>
    <property type="project" value="UniProtKB-EC"/>
</dbReference>
<gene>
    <name evidence="7" type="ORF">D5F11_002315</name>
</gene>
<evidence type="ECO:0000256" key="5">
    <source>
        <dbReference type="PIRSR" id="PIRSR001359-2"/>
    </source>
</evidence>
<dbReference type="RefSeq" id="WP_120115678.1">
    <property type="nucleotide sequence ID" value="NZ_QYTW02000001.1"/>
</dbReference>
<dbReference type="PANTHER" id="PTHR30304">
    <property type="entry name" value="D-TAGATOSE-1,6-BISPHOSPHATE ALDOLASE"/>
    <property type="match status" value="1"/>
</dbReference>
<feature type="binding site" evidence="5">
    <location>
        <begin position="210"/>
        <end position="212"/>
    </location>
    <ligand>
        <name>dihydroxyacetone phosphate</name>
        <dbReference type="ChEBI" id="CHEBI:57642"/>
    </ligand>
</feature>
<dbReference type="SUPFAM" id="SSF51569">
    <property type="entry name" value="Aldolase"/>
    <property type="match status" value="1"/>
</dbReference>
<evidence type="ECO:0000256" key="3">
    <source>
        <dbReference type="ARBA" id="ARBA00023239"/>
    </source>
</evidence>
<feature type="binding site" evidence="6">
    <location>
        <position position="86"/>
    </location>
    <ligand>
        <name>Zn(2+)</name>
        <dbReference type="ChEBI" id="CHEBI:29105"/>
        <label>1</label>
        <note>catalytic</note>
    </ligand>
</feature>
<feature type="binding site" evidence="6">
    <location>
        <position position="107"/>
    </location>
    <ligand>
        <name>Zn(2+)</name>
        <dbReference type="ChEBI" id="CHEBI:29105"/>
        <label>2</label>
    </ligand>
</feature>
<dbReference type="NCBIfam" id="NF006376">
    <property type="entry name" value="PRK08610.1"/>
    <property type="match status" value="1"/>
</dbReference>
<feature type="binding site" evidence="5">
    <location>
        <position position="182"/>
    </location>
    <ligand>
        <name>dihydroxyacetone phosphate</name>
        <dbReference type="ChEBI" id="CHEBI:57642"/>
    </ligand>
</feature>
<dbReference type="Proteomes" id="UP000287296">
    <property type="component" value="Unassembled WGS sequence"/>
</dbReference>
<dbReference type="CDD" id="cd00947">
    <property type="entry name" value="TBP_aldolase_IIB"/>
    <property type="match status" value="1"/>
</dbReference>
<dbReference type="OrthoDB" id="9803995at2"/>
<dbReference type="GO" id="GO:0008270">
    <property type="term" value="F:zinc ion binding"/>
    <property type="evidence" value="ECO:0007669"/>
    <property type="project" value="InterPro"/>
</dbReference>
<dbReference type="EMBL" id="QYTW02000001">
    <property type="protein sequence ID" value="RST61730.1"/>
    <property type="molecule type" value="Genomic_DNA"/>
</dbReference>
<evidence type="ECO:0000313" key="8">
    <source>
        <dbReference type="Proteomes" id="UP000287296"/>
    </source>
</evidence>
<sequence length="297" mass="32198">MALVSMKEMLIKGKKEGYAIGQFNLNNLEYTQAILQAAEEEKSPVILGVSEGAARYMGGFTVVVNMVKGLIHEYKTTVPVAIHLDHGSSFEKCKEAIDAGFTSVMIDASSKPLEENIKLTNEVVAYAHARGVSVEAELGVVGGQEDDVIADGVIYADPQECKEIVDSTNIDCLAPALGSVHGPYKGEPNIGFKEMEIISKQSGLPLVLHGGTGIPVKDIQRAISLGTSKINVNTENQIEGTKAVRESLMTDSEVYDPRKYLGPMREAIKATVIGKMREFGSSETVDTKEHKEKLTRR</sequence>
<feature type="binding site" evidence="6">
    <location>
        <position position="137"/>
    </location>
    <ligand>
        <name>Zn(2+)</name>
        <dbReference type="ChEBI" id="CHEBI:29105"/>
        <label>2</label>
    </ligand>
</feature>
<comment type="cofactor">
    <cofactor evidence="6">
        <name>Zn(2+)</name>
        <dbReference type="ChEBI" id="CHEBI:29105"/>
    </cofactor>
    <text evidence="6">Binds 2 Zn(2+) ions per subunit. One is catalytic and the other provides a structural contribution.</text>
</comment>
<evidence type="ECO:0000256" key="4">
    <source>
        <dbReference type="PIRSR" id="PIRSR001359-1"/>
    </source>
</evidence>
<dbReference type="PIRSF" id="PIRSF001359">
    <property type="entry name" value="F_bP_aldolase_II"/>
    <property type="match status" value="1"/>
</dbReference>
<dbReference type="PROSITE" id="PS00806">
    <property type="entry name" value="ALDOLASE_CLASS_II_2"/>
    <property type="match status" value="1"/>
</dbReference>
<keyword evidence="2 6" id="KW-0862">Zinc</keyword>
<dbReference type="PANTHER" id="PTHR30304:SF0">
    <property type="entry name" value="D-TAGATOSE-1,6-BISPHOSPHATE ALDOLASE SUBUNIT GATY-RELATED"/>
    <property type="match status" value="1"/>
</dbReference>
<dbReference type="EC" id="4.1.2.13" evidence="7"/>
<feature type="binding site" evidence="5">
    <location>
        <begin position="231"/>
        <end position="234"/>
    </location>
    <ligand>
        <name>dihydroxyacetone phosphate</name>
        <dbReference type="ChEBI" id="CHEBI:57642"/>
    </ligand>
</feature>
<dbReference type="Gene3D" id="3.20.20.70">
    <property type="entry name" value="Aldolase class I"/>
    <property type="match status" value="1"/>
</dbReference>
<evidence type="ECO:0000313" key="7">
    <source>
        <dbReference type="EMBL" id="RST61730.1"/>
    </source>
</evidence>
<accession>A0A429XE48</accession>
<protein>
    <submittedName>
        <fullName evidence="7">Fructose-bisphosphate aldolase</fullName>
        <ecNumber evidence="7">4.1.2.13</ecNumber>
    </submittedName>
</protein>
<proteinExistence type="predicted"/>
<comment type="caution">
    <text evidence="7">The sequence shown here is derived from an EMBL/GenBank/DDBJ whole genome shotgun (WGS) entry which is preliminary data.</text>
</comment>
<feature type="active site" description="Proton donor" evidence="4">
    <location>
        <position position="85"/>
    </location>
</feature>
<evidence type="ECO:0000256" key="1">
    <source>
        <dbReference type="ARBA" id="ARBA00022723"/>
    </source>
</evidence>
<dbReference type="NCBIfam" id="TIGR01859">
    <property type="entry name" value="fruc_bis_ald"/>
    <property type="match status" value="1"/>
</dbReference>
<dbReference type="GO" id="GO:0006096">
    <property type="term" value="P:glycolytic process"/>
    <property type="evidence" value="ECO:0007669"/>
    <property type="project" value="InterPro"/>
</dbReference>
<dbReference type="InterPro" id="IPR000771">
    <property type="entry name" value="FBA_II"/>
</dbReference>
<feature type="binding site" evidence="6">
    <location>
        <position position="209"/>
    </location>
    <ligand>
        <name>Zn(2+)</name>
        <dbReference type="ChEBI" id="CHEBI:29105"/>
        <label>1</label>
        <note>catalytic</note>
    </ligand>
</feature>
<keyword evidence="1 6" id="KW-0479">Metal-binding</keyword>